<keyword evidence="7" id="KW-0808">Transferase</keyword>
<dbReference type="PANTHER" id="PTHR10192">
    <property type="entry name" value="MOLYBDOPTERIN BIOSYNTHESIS PROTEIN"/>
    <property type="match status" value="1"/>
</dbReference>
<dbReference type="InterPro" id="IPR001453">
    <property type="entry name" value="MoaB/Mog_dom"/>
</dbReference>
<proteinExistence type="inferred from homology"/>
<dbReference type="SUPFAM" id="SSF63882">
    <property type="entry name" value="MoeA N-terminal region -like"/>
    <property type="match status" value="1"/>
</dbReference>
<comment type="caution">
    <text evidence="9">The sequence shown here is derived from an EMBL/GenBank/DDBJ whole genome shotgun (WGS) entry which is preliminary data.</text>
</comment>
<evidence type="ECO:0000256" key="2">
    <source>
        <dbReference type="ARBA" id="ARBA00005046"/>
    </source>
</evidence>
<dbReference type="SUPFAM" id="SSF53218">
    <property type="entry name" value="Molybdenum cofactor biosynthesis proteins"/>
    <property type="match status" value="1"/>
</dbReference>
<dbReference type="Pfam" id="PF00994">
    <property type="entry name" value="MoCF_biosynth"/>
    <property type="match status" value="1"/>
</dbReference>
<comment type="cofactor">
    <cofactor evidence="7">
        <name>Mg(2+)</name>
        <dbReference type="ChEBI" id="CHEBI:18420"/>
    </cofactor>
</comment>
<keyword evidence="10" id="KW-1185">Reference proteome</keyword>
<evidence type="ECO:0000256" key="4">
    <source>
        <dbReference type="ARBA" id="ARBA00022505"/>
    </source>
</evidence>
<dbReference type="CDD" id="cd00887">
    <property type="entry name" value="MoeA"/>
    <property type="match status" value="1"/>
</dbReference>
<protein>
    <recommendedName>
        <fullName evidence="7">Molybdopterin molybdenumtransferase</fullName>
        <ecNumber evidence="7">2.10.1.1</ecNumber>
    </recommendedName>
</protein>
<comment type="function">
    <text evidence="1 7">Catalyzes the insertion of molybdate into adenylated molybdopterin with the concomitant release of AMP.</text>
</comment>
<dbReference type="InterPro" id="IPR036135">
    <property type="entry name" value="MoeA_linker/N_sf"/>
</dbReference>
<evidence type="ECO:0000256" key="7">
    <source>
        <dbReference type="RuleBase" id="RU365090"/>
    </source>
</evidence>
<reference evidence="9" key="1">
    <citation type="submission" date="2021-01" db="EMBL/GenBank/DDBJ databases">
        <title>Whole genome shotgun sequence of Actinoplanes nipponensis NBRC 14063.</title>
        <authorList>
            <person name="Komaki H."/>
            <person name="Tamura T."/>
        </authorList>
    </citation>
    <scope>NUCLEOTIDE SEQUENCE</scope>
    <source>
        <strain evidence="9">NBRC 14063</strain>
    </source>
</reference>
<dbReference type="PANTHER" id="PTHR10192:SF5">
    <property type="entry name" value="GEPHYRIN"/>
    <property type="match status" value="1"/>
</dbReference>
<organism evidence="9 10">
    <name type="scientific">Actinoplanes nipponensis</name>
    <dbReference type="NCBI Taxonomy" id="135950"/>
    <lineage>
        <taxon>Bacteria</taxon>
        <taxon>Bacillati</taxon>
        <taxon>Actinomycetota</taxon>
        <taxon>Actinomycetes</taxon>
        <taxon>Micromonosporales</taxon>
        <taxon>Micromonosporaceae</taxon>
        <taxon>Actinoplanes</taxon>
    </lineage>
</organism>
<dbReference type="InterPro" id="IPR005111">
    <property type="entry name" value="MoeA_C_domain_IV"/>
</dbReference>
<evidence type="ECO:0000256" key="3">
    <source>
        <dbReference type="ARBA" id="ARBA00010763"/>
    </source>
</evidence>
<dbReference type="GO" id="GO:0046872">
    <property type="term" value="F:metal ion binding"/>
    <property type="evidence" value="ECO:0007669"/>
    <property type="project" value="UniProtKB-UniRule"/>
</dbReference>
<dbReference type="GO" id="GO:0005829">
    <property type="term" value="C:cytosol"/>
    <property type="evidence" value="ECO:0007669"/>
    <property type="project" value="TreeGrafter"/>
</dbReference>
<dbReference type="Proteomes" id="UP000647172">
    <property type="component" value="Unassembled WGS sequence"/>
</dbReference>
<comment type="similarity">
    <text evidence="3 7">Belongs to the MoeA family.</text>
</comment>
<keyword evidence="7" id="KW-0479">Metal-binding</keyword>
<dbReference type="GO" id="GO:0006777">
    <property type="term" value="P:Mo-molybdopterin cofactor biosynthetic process"/>
    <property type="evidence" value="ECO:0007669"/>
    <property type="project" value="UniProtKB-UniRule"/>
</dbReference>
<dbReference type="Gene3D" id="3.40.980.10">
    <property type="entry name" value="MoaB/Mog-like domain"/>
    <property type="match status" value="1"/>
</dbReference>
<evidence type="ECO:0000259" key="8">
    <source>
        <dbReference type="SMART" id="SM00852"/>
    </source>
</evidence>
<evidence type="ECO:0000256" key="6">
    <source>
        <dbReference type="ARBA" id="ARBA00047317"/>
    </source>
</evidence>
<dbReference type="InterPro" id="IPR005110">
    <property type="entry name" value="MoeA_linker/N"/>
</dbReference>
<dbReference type="InterPro" id="IPR036688">
    <property type="entry name" value="MoeA_C_domain_IV_sf"/>
</dbReference>
<dbReference type="Gene3D" id="2.170.190.11">
    <property type="entry name" value="Molybdopterin biosynthesis moea protein, domain 3"/>
    <property type="match status" value="1"/>
</dbReference>
<dbReference type="SMART" id="SM00852">
    <property type="entry name" value="MoCF_biosynth"/>
    <property type="match status" value="1"/>
</dbReference>
<sequence length="418" mass="42213">MAAATFPRRYGRPVTTEPPMAWTEARAVAYAAGRAARPEPVAAPLAEADGLTLASPLTARTDMPAFPVSTVDGYAVRGPGPWPVVGRVLAGSVPEPLRPGTAVQIATGAMVPAATEHIIRVEDADQRPGGLVSGVAPPARQWREPGDEAAGGDELLPAGVPVTPAVIGLAAISGHDTLPVTPAASAAVVVFGDELLTAGPPGRGRIRDGLGPQLPAWLRRLGAATPAGLAGPGPVEDTLPAQTAAVEAALKHAEVVCTVGGTMHGPVDHLRAALAALGGRHLVDRVAVRPGWSMLLAEIPVPGGPPRFVVGMPGNPQSAIVTLVSLVAPLLDGLAGRAERPLPTVRLTEPARGRGGATHLLPVRVEHGAATPVRHAGSAMLRGLARADGFAVIAPGTDGAAGDVLPWAPLPLVPGGRP</sequence>
<dbReference type="Gene3D" id="2.40.340.10">
    <property type="entry name" value="MoeA, C-terminal, domain IV"/>
    <property type="match status" value="1"/>
</dbReference>
<dbReference type="EC" id="2.10.1.1" evidence="7"/>
<comment type="catalytic activity">
    <reaction evidence="6">
        <text>adenylyl-molybdopterin + molybdate = Mo-molybdopterin + AMP + H(+)</text>
        <dbReference type="Rhea" id="RHEA:35047"/>
        <dbReference type="ChEBI" id="CHEBI:15378"/>
        <dbReference type="ChEBI" id="CHEBI:36264"/>
        <dbReference type="ChEBI" id="CHEBI:62727"/>
        <dbReference type="ChEBI" id="CHEBI:71302"/>
        <dbReference type="ChEBI" id="CHEBI:456215"/>
        <dbReference type="EC" id="2.10.1.1"/>
    </reaction>
</comment>
<accession>A0A919JM74</accession>
<keyword evidence="5 7" id="KW-0501">Molybdenum cofactor biosynthesis</keyword>
<feature type="domain" description="MoaB/Mog" evidence="8">
    <location>
        <begin position="187"/>
        <end position="333"/>
    </location>
</feature>
<dbReference type="InterPro" id="IPR036425">
    <property type="entry name" value="MoaB/Mog-like_dom_sf"/>
</dbReference>
<comment type="pathway">
    <text evidence="2 7">Cofactor biosynthesis; molybdopterin biosynthesis.</text>
</comment>
<dbReference type="Pfam" id="PF03454">
    <property type="entry name" value="MoeA_C"/>
    <property type="match status" value="1"/>
</dbReference>
<evidence type="ECO:0000313" key="10">
    <source>
        <dbReference type="Proteomes" id="UP000647172"/>
    </source>
</evidence>
<keyword evidence="7" id="KW-0460">Magnesium</keyword>
<dbReference type="AlphaFoldDB" id="A0A919JM74"/>
<gene>
    <name evidence="9" type="ORF">Ani05nite_52700</name>
</gene>
<dbReference type="GO" id="GO:0061599">
    <property type="term" value="F:molybdopterin molybdotransferase activity"/>
    <property type="evidence" value="ECO:0007669"/>
    <property type="project" value="UniProtKB-UniRule"/>
</dbReference>
<evidence type="ECO:0000256" key="5">
    <source>
        <dbReference type="ARBA" id="ARBA00023150"/>
    </source>
</evidence>
<name>A0A919JM74_9ACTN</name>
<evidence type="ECO:0000313" key="9">
    <source>
        <dbReference type="EMBL" id="GIE51736.1"/>
    </source>
</evidence>
<dbReference type="Gene3D" id="3.90.105.10">
    <property type="entry name" value="Molybdopterin biosynthesis moea protein, domain 2"/>
    <property type="match status" value="1"/>
</dbReference>
<dbReference type="EMBL" id="BOMQ01000061">
    <property type="protein sequence ID" value="GIE51736.1"/>
    <property type="molecule type" value="Genomic_DNA"/>
</dbReference>
<dbReference type="SUPFAM" id="SSF63867">
    <property type="entry name" value="MoeA C-terminal domain-like"/>
    <property type="match status" value="1"/>
</dbReference>
<keyword evidence="4 7" id="KW-0500">Molybdenum</keyword>
<dbReference type="InterPro" id="IPR038987">
    <property type="entry name" value="MoeA-like"/>
</dbReference>
<dbReference type="Pfam" id="PF03453">
    <property type="entry name" value="MoeA_N"/>
    <property type="match status" value="1"/>
</dbReference>
<evidence type="ECO:0000256" key="1">
    <source>
        <dbReference type="ARBA" id="ARBA00002901"/>
    </source>
</evidence>